<dbReference type="GO" id="GO:0016301">
    <property type="term" value="F:kinase activity"/>
    <property type="evidence" value="ECO:0007669"/>
    <property type="project" value="UniProtKB-KW"/>
</dbReference>
<dbReference type="CDD" id="cd00082">
    <property type="entry name" value="HisKA"/>
    <property type="match status" value="1"/>
</dbReference>
<comment type="subcellular location">
    <subcellularLocation>
        <location evidence="2">Cell membrane</location>
        <topology evidence="2">Multi-pass membrane protein</topology>
    </subcellularLocation>
</comment>
<dbReference type="InterPro" id="IPR008358">
    <property type="entry name" value="Sig_transdc_His_kin/Pase_MprB"/>
</dbReference>
<name>A0ABV3Q4T0_9BACL</name>
<evidence type="ECO:0000256" key="9">
    <source>
        <dbReference type="ARBA" id="ARBA00022840"/>
    </source>
</evidence>
<evidence type="ECO:0000256" key="4">
    <source>
        <dbReference type="ARBA" id="ARBA00022475"/>
    </source>
</evidence>
<dbReference type="PANTHER" id="PTHR45453:SF3">
    <property type="entry name" value="HISTIDINE KINASE"/>
    <property type="match status" value="1"/>
</dbReference>
<comment type="caution">
    <text evidence="16">The sequence shown here is derived from an EMBL/GenBank/DDBJ whole genome shotgun (WGS) entry which is preliminary data.</text>
</comment>
<dbReference type="SMART" id="SM00387">
    <property type="entry name" value="HATPase_c"/>
    <property type="match status" value="1"/>
</dbReference>
<keyword evidence="7" id="KW-0547">Nucleotide-binding</keyword>
<dbReference type="Pfam" id="PF00512">
    <property type="entry name" value="HisKA"/>
    <property type="match status" value="1"/>
</dbReference>
<evidence type="ECO:0000256" key="11">
    <source>
        <dbReference type="ARBA" id="ARBA00023136"/>
    </source>
</evidence>
<evidence type="ECO:0000256" key="5">
    <source>
        <dbReference type="ARBA" id="ARBA00022553"/>
    </source>
</evidence>
<dbReference type="InterPro" id="IPR003661">
    <property type="entry name" value="HisK_dim/P_dom"/>
</dbReference>
<keyword evidence="10" id="KW-0902">Two-component regulatory system</keyword>
<dbReference type="InterPro" id="IPR003594">
    <property type="entry name" value="HATPase_dom"/>
</dbReference>
<dbReference type="InterPro" id="IPR036890">
    <property type="entry name" value="HATPase_C_sf"/>
</dbReference>
<keyword evidence="17" id="KW-1185">Reference proteome</keyword>
<dbReference type="SUPFAM" id="SSF158472">
    <property type="entry name" value="HAMP domain-like"/>
    <property type="match status" value="1"/>
</dbReference>
<evidence type="ECO:0000256" key="13">
    <source>
        <dbReference type="SAM" id="Phobius"/>
    </source>
</evidence>
<dbReference type="InterPro" id="IPR005467">
    <property type="entry name" value="His_kinase_dom"/>
</dbReference>
<dbReference type="PANTHER" id="PTHR45453">
    <property type="entry name" value="PHOSPHATE REGULON SENSOR PROTEIN PHOR"/>
    <property type="match status" value="1"/>
</dbReference>
<dbReference type="PROSITE" id="PS50885">
    <property type="entry name" value="HAMP"/>
    <property type="match status" value="1"/>
</dbReference>
<keyword evidence="4" id="KW-1003">Cell membrane</keyword>
<dbReference type="PRINTS" id="PR01780">
    <property type="entry name" value="LANTIREGPROT"/>
</dbReference>
<evidence type="ECO:0000256" key="8">
    <source>
        <dbReference type="ARBA" id="ARBA00022777"/>
    </source>
</evidence>
<keyword evidence="8 16" id="KW-0418">Kinase</keyword>
<evidence type="ECO:0000259" key="14">
    <source>
        <dbReference type="PROSITE" id="PS50109"/>
    </source>
</evidence>
<feature type="transmembrane region" description="Helical" evidence="13">
    <location>
        <begin position="154"/>
        <end position="174"/>
    </location>
</feature>
<dbReference type="InterPro" id="IPR003660">
    <property type="entry name" value="HAMP_dom"/>
</dbReference>
<dbReference type="Pfam" id="PF02518">
    <property type="entry name" value="HATPase_c"/>
    <property type="match status" value="1"/>
</dbReference>
<evidence type="ECO:0000256" key="3">
    <source>
        <dbReference type="ARBA" id="ARBA00012438"/>
    </source>
</evidence>
<feature type="domain" description="HAMP" evidence="15">
    <location>
        <begin position="175"/>
        <end position="227"/>
    </location>
</feature>
<feature type="coiled-coil region" evidence="12">
    <location>
        <begin position="208"/>
        <end position="246"/>
    </location>
</feature>
<evidence type="ECO:0000313" key="16">
    <source>
        <dbReference type="EMBL" id="MEW9502345.1"/>
    </source>
</evidence>
<evidence type="ECO:0000256" key="12">
    <source>
        <dbReference type="SAM" id="Coils"/>
    </source>
</evidence>
<keyword evidence="13" id="KW-0812">Transmembrane</keyword>
<evidence type="ECO:0000259" key="15">
    <source>
        <dbReference type="PROSITE" id="PS50885"/>
    </source>
</evidence>
<evidence type="ECO:0000256" key="1">
    <source>
        <dbReference type="ARBA" id="ARBA00000085"/>
    </source>
</evidence>
<evidence type="ECO:0000256" key="7">
    <source>
        <dbReference type="ARBA" id="ARBA00022741"/>
    </source>
</evidence>
<dbReference type="SMART" id="SM00388">
    <property type="entry name" value="HisKA"/>
    <property type="match status" value="1"/>
</dbReference>
<keyword evidence="12" id="KW-0175">Coiled coil</keyword>
<evidence type="ECO:0000256" key="10">
    <source>
        <dbReference type="ARBA" id="ARBA00023012"/>
    </source>
</evidence>
<dbReference type="InterPro" id="IPR050351">
    <property type="entry name" value="BphY/WalK/GraS-like"/>
</dbReference>
<proteinExistence type="predicted"/>
<evidence type="ECO:0000256" key="6">
    <source>
        <dbReference type="ARBA" id="ARBA00022679"/>
    </source>
</evidence>
<dbReference type="Pfam" id="PF00672">
    <property type="entry name" value="HAMP"/>
    <property type="match status" value="1"/>
</dbReference>
<dbReference type="SMART" id="SM00304">
    <property type="entry name" value="HAMP"/>
    <property type="match status" value="1"/>
</dbReference>
<evidence type="ECO:0000256" key="2">
    <source>
        <dbReference type="ARBA" id="ARBA00004651"/>
    </source>
</evidence>
<dbReference type="RefSeq" id="WP_367779838.1">
    <property type="nucleotide sequence ID" value="NZ_JBFMIA010000009.1"/>
</dbReference>
<dbReference type="SUPFAM" id="SSF47384">
    <property type="entry name" value="Homodimeric domain of signal transducing histidine kinase"/>
    <property type="match status" value="1"/>
</dbReference>
<comment type="catalytic activity">
    <reaction evidence="1">
        <text>ATP + protein L-histidine = ADP + protein N-phospho-L-histidine.</text>
        <dbReference type="EC" id="2.7.13.3"/>
    </reaction>
</comment>
<dbReference type="EMBL" id="JBFMIA010000009">
    <property type="protein sequence ID" value="MEW9502345.1"/>
    <property type="molecule type" value="Genomic_DNA"/>
</dbReference>
<gene>
    <name evidence="16" type="ORF">AB1471_11115</name>
</gene>
<evidence type="ECO:0000313" key="17">
    <source>
        <dbReference type="Proteomes" id="UP001556040"/>
    </source>
</evidence>
<keyword evidence="6" id="KW-0808">Transferase</keyword>
<feature type="transmembrane region" description="Helical" evidence="13">
    <location>
        <begin position="20"/>
        <end position="41"/>
    </location>
</feature>
<protein>
    <recommendedName>
        <fullName evidence="3">histidine kinase</fullName>
        <ecNumber evidence="3">2.7.13.3</ecNumber>
    </recommendedName>
</protein>
<keyword evidence="9" id="KW-0067">ATP-binding</keyword>
<dbReference type="Proteomes" id="UP001556040">
    <property type="component" value="Unassembled WGS sequence"/>
</dbReference>
<dbReference type="SUPFAM" id="SSF55874">
    <property type="entry name" value="ATPase domain of HSP90 chaperone/DNA topoisomerase II/histidine kinase"/>
    <property type="match status" value="1"/>
</dbReference>
<feature type="domain" description="Histidine kinase" evidence="14">
    <location>
        <begin position="256"/>
        <end position="472"/>
    </location>
</feature>
<dbReference type="InterPro" id="IPR036097">
    <property type="entry name" value="HisK_dim/P_sf"/>
</dbReference>
<dbReference type="EC" id="2.7.13.3" evidence="3"/>
<dbReference type="Gene3D" id="1.10.287.130">
    <property type="match status" value="1"/>
</dbReference>
<keyword evidence="11 13" id="KW-0472">Membrane</keyword>
<dbReference type="Gene3D" id="6.10.340.10">
    <property type="match status" value="1"/>
</dbReference>
<organism evidence="16 17">
    <name type="scientific">Jeotgalibacillus marinus</name>
    <dbReference type="NCBI Taxonomy" id="86667"/>
    <lineage>
        <taxon>Bacteria</taxon>
        <taxon>Bacillati</taxon>
        <taxon>Bacillota</taxon>
        <taxon>Bacilli</taxon>
        <taxon>Bacillales</taxon>
        <taxon>Caryophanaceae</taxon>
        <taxon>Jeotgalibacillus</taxon>
    </lineage>
</organism>
<dbReference type="CDD" id="cd06225">
    <property type="entry name" value="HAMP"/>
    <property type="match status" value="1"/>
</dbReference>
<dbReference type="PROSITE" id="PS50109">
    <property type="entry name" value="HIS_KIN"/>
    <property type="match status" value="1"/>
</dbReference>
<dbReference type="Gene3D" id="3.30.565.10">
    <property type="entry name" value="Histidine kinase-like ATPase, C-terminal domain"/>
    <property type="match status" value="1"/>
</dbReference>
<keyword evidence="5" id="KW-0597">Phosphoprotein</keyword>
<sequence length="479" mass="55479">MKSDWKKSILKKGITFKIFFITTIALIFFAIFLYLFIITFLPNFYVNYKSKQIAEGMEEMFDLIQYSKSEAFHREVIDEYSEKYNVFIIHAPPKDYYTDINLGNAKNVYTTEDNFLEHTQLRLVESHGENGYENTDVYISRQAVEEATQALLVFFPYLGVLILVMSILTASLFSHKLSKPLLDMNKVAKKMANLDFSKKSEYQSQDEIGELSKSLNKLSNNLQNSLKELYIKNEKLQEDIEYIERVEKDRKDLFGAVSHELKTPVTIVKGQLEGMLHKVGSYKNREKYISESLQVMEGMEILLREILQLSKLDQVGFNPEVVEINLSQEVKRNLKSLDYFAKQKRLSVVTRIDDEIKVYTDKQLLNKALHNIIHNAMMYSPEQAQVEVEIKDESSHVKVTVFNLGITMESEHLNTIFERPFNRTENSINRHTGGSGLGLYIVKRIFDALSITYDLKNEQNGVLFTILIPKGNIDRTKCK</sequence>
<keyword evidence="13" id="KW-1133">Transmembrane helix</keyword>
<reference evidence="16 17" key="1">
    <citation type="journal article" date="1979" name="Int. J. Syst. Evol. Microbiol.">
        <title>Bacillus globisporus subsp. marinus subsp. nov.</title>
        <authorList>
            <person name="Liu H."/>
        </authorList>
    </citation>
    <scope>NUCLEOTIDE SEQUENCE [LARGE SCALE GENOMIC DNA]</scope>
    <source>
        <strain evidence="16 17">DSM 1297</strain>
    </source>
</reference>
<accession>A0ABV3Q4T0</accession>